<keyword evidence="4" id="KW-0548">Nucleotidyltransferase</keyword>
<keyword evidence="4" id="KW-0808">Transferase</keyword>
<dbReference type="GO" id="GO:0005634">
    <property type="term" value="C:nucleus"/>
    <property type="evidence" value="ECO:0007669"/>
    <property type="project" value="TreeGrafter"/>
</dbReference>
<evidence type="ECO:0000259" key="3">
    <source>
        <dbReference type="Pfam" id="PF25597"/>
    </source>
</evidence>
<dbReference type="Pfam" id="PF25597">
    <property type="entry name" value="SH3_retrovirus"/>
    <property type="match status" value="1"/>
</dbReference>
<reference evidence="4" key="1">
    <citation type="journal article" date="2019" name="Sci. Rep.">
        <title>Draft genome of Tanacetum cinerariifolium, the natural source of mosquito coil.</title>
        <authorList>
            <person name="Yamashiro T."/>
            <person name="Shiraishi A."/>
            <person name="Satake H."/>
            <person name="Nakayama K."/>
        </authorList>
    </citation>
    <scope>NUCLEOTIDE SEQUENCE</scope>
</reference>
<evidence type="ECO:0000256" key="1">
    <source>
        <dbReference type="SAM" id="Coils"/>
    </source>
</evidence>
<dbReference type="PANTHER" id="PTHR32170">
    <property type="entry name" value="PROTEASOME ACTIVATOR COMPLEX SUBUNIT 4"/>
    <property type="match status" value="1"/>
</dbReference>
<dbReference type="GO" id="GO:0010499">
    <property type="term" value="P:proteasomal ubiquitin-independent protein catabolic process"/>
    <property type="evidence" value="ECO:0007669"/>
    <property type="project" value="TreeGrafter"/>
</dbReference>
<organism evidence="4">
    <name type="scientific">Tanacetum cinerariifolium</name>
    <name type="common">Dalmatian daisy</name>
    <name type="synonym">Chrysanthemum cinerariifolium</name>
    <dbReference type="NCBI Taxonomy" id="118510"/>
    <lineage>
        <taxon>Eukaryota</taxon>
        <taxon>Viridiplantae</taxon>
        <taxon>Streptophyta</taxon>
        <taxon>Embryophyta</taxon>
        <taxon>Tracheophyta</taxon>
        <taxon>Spermatophyta</taxon>
        <taxon>Magnoliopsida</taxon>
        <taxon>eudicotyledons</taxon>
        <taxon>Gunneridae</taxon>
        <taxon>Pentapetalae</taxon>
        <taxon>asterids</taxon>
        <taxon>campanulids</taxon>
        <taxon>Asterales</taxon>
        <taxon>Asteraceae</taxon>
        <taxon>Asteroideae</taxon>
        <taxon>Anthemideae</taxon>
        <taxon>Anthemidinae</taxon>
        <taxon>Tanacetum</taxon>
    </lineage>
</organism>
<evidence type="ECO:0000313" key="4">
    <source>
        <dbReference type="EMBL" id="GEY08881.1"/>
    </source>
</evidence>
<dbReference type="InterPro" id="IPR043502">
    <property type="entry name" value="DNA/RNA_pol_sf"/>
</dbReference>
<dbReference type="InterPro" id="IPR013103">
    <property type="entry name" value="RVT_2"/>
</dbReference>
<dbReference type="GO" id="GO:0003964">
    <property type="term" value="F:RNA-directed DNA polymerase activity"/>
    <property type="evidence" value="ECO:0007669"/>
    <property type="project" value="UniProtKB-KW"/>
</dbReference>
<feature type="domain" description="Reverse transcriptase Ty1/copia-type" evidence="2">
    <location>
        <begin position="531"/>
        <end position="694"/>
    </location>
</feature>
<comment type="caution">
    <text evidence="4">The sequence shown here is derived from an EMBL/GenBank/DDBJ whole genome shotgun (WGS) entry which is preliminary data.</text>
</comment>
<keyword evidence="4" id="KW-0695">RNA-directed DNA polymerase</keyword>
<dbReference type="AlphaFoldDB" id="A0A699HGA1"/>
<name>A0A699HGA1_TANCI</name>
<dbReference type="InterPro" id="IPR035309">
    <property type="entry name" value="PSME4"/>
</dbReference>
<accession>A0A699HGA1</accession>
<protein>
    <submittedName>
        <fullName evidence="4">Ribonuclease H-like domain, reverse transcriptase, RNA-dependent DNA polymerase</fullName>
    </submittedName>
</protein>
<evidence type="ECO:0000259" key="2">
    <source>
        <dbReference type="Pfam" id="PF07727"/>
    </source>
</evidence>
<proteinExistence type="predicted"/>
<gene>
    <name evidence="4" type="ORF">Tci_380855</name>
</gene>
<feature type="coiled-coil region" evidence="1">
    <location>
        <begin position="284"/>
        <end position="311"/>
    </location>
</feature>
<dbReference type="SUPFAM" id="SSF56672">
    <property type="entry name" value="DNA/RNA polymerases"/>
    <property type="match status" value="1"/>
</dbReference>
<dbReference type="EMBL" id="BKCJ010150979">
    <property type="protein sequence ID" value="GEY08881.1"/>
    <property type="molecule type" value="Genomic_DNA"/>
</dbReference>
<dbReference type="InterPro" id="IPR057670">
    <property type="entry name" value="SH3_retrovirus"/>
</dbReference>
<dbReference type="Pfam" id="PF14223">
    <property type="entry name" value="Retrotran_gag_2"/>
    <property type="match status" value="1"/>
</dbReference>
<dbReference type="GO" id="GO:0016504">
    <property type="term" value="F:peptidase activator activity"/>
    <property type="evidence" value="ECO:0007669"/>
    <property type="project" value="InterPro"/>
</dbReference>
<keyword evidence="1" id="KW-0175">Coiled coil</keyword>
<feature type="domain" description="Retroviral polymerase SH3-like" evidence="3">
    <location>
        <begin position="417"/>
        <end position="477"/>
    </location>
</feature>
<sequence length="694" mass="79597">MKNLKSQLPQTRILAISALNMLLKESPYKLPADEQSAASGDLQENGNSSLKGTLTNIFQEQGFFSDTFDSLSNVHIISDTENSSSGGGHGNSSFQSLADKCITRFNFDFLSSWPRTPTSISLFGNDTFYSSFARIFKRLVQEYVAAEAFAGLLHADVIGLAEAWDSWMMAQLQNILLAPSVELTPEWANCIRYAITRKGKYGTKVPFLRQRILDCLIEPLPQTEDETINIFTTKLTTLVNKAASLGHTMENETLVRKLLNVVPDGYLQIVTSIEQYSDLSEMNLEEAIVRLKTYEERIKIKTNEQSNLVEEDLEPTLLMAILEDEEQEVSLHEKFVGYKETNMYSLWYLDNRASNHMTGVREHFKELDKEVNGKAEAVRHPIYILNSVPTKALEDITLYEAIKRRKPNLENLRVFSCIAYAKVPSQHLTKLDDKSTKMVYLGNKQESKAYRLFDPTTQRVCVSRDMKFKEDEAWDWKDYMIRGFRTLNDLYGNTEELLLAEDEPRNYKEASSDKKWIEAMKVELDSINRSNTWELTTLPKGHKAIGLKWVFKTKKDANGNKIKHKAILVANGYIQQHGIDFEEVFAPVARMETVRLLLAIAANNKWEVYHLDVKFAFLHRDLKEEVYVTQPEGFIKRQDNEKVYRLIKALYGKRQAPRAWNIKLDNTLKSLYFKKGALQQAVYTKTSNNSTLLI</sequence>
<dbReference type="GO" id="GO:0070628">
    <property type="term" value="F:proteasome binding"/>
    <property type="evidence" value="ECO:0007669"/>
    <property type="project" value="InterPro"/>
</dbReference>
<dbReference type="PANTHER" id="PTHR32170:SF3">
    <property type="entry name" value="PROTEASOME ACTIVATOR COMPLEX SUBUNIT 4"/>
    <property type="match status" value="1"/>
</dbReference>
<dbReference type="GO" id="GO:0005829">
    <property type="term" value="C:cytosol"/>
    <property type="evidence" value="ECO:0007669"/>
    <property type="project" value="TreeGrafter"/>
</dbReference>
<dbReference type="Pfam" id="PF07727">
    <property type="entry name" value="RVT_2"/>
    <property type="match status" value="1"/>
</dbReference>